<evidence type="ECO:0000313" key="2">
    <source>
        <dbReference type="EMBL" id="KID55149.1"/>
    </source>
</evidence>
<feature type="transmembrane region" description="Helical" evidence="1">
    <location>
        <begin position="9"/>
        <end position="27"/>
    </location>
</feature>
<dbReference type="RefSeq" id="WP_039612039.1">
    <property type="nucleotide sequence ID" value="NZ_JWIC01000010.1"/>
</dbReference>
<feature type="transmembrane region" description="Helical" evidence="1">
    <location>
        <begin position="77"/>
        <end position="99"/>
    </location>
</feature>
<feature type="transmembrane region" description="Helical" evidence="1">
    <location>
        <begin position="105"/>
        <end position="128"/>
    </location>
</feature>
<sequence length="182" mass="20114">MDIKKIRNYLMIAVVACQIALLTWESLNGGVVTHHFLAQEDMPGLSNWWGLLILPMLVWLTAYGIEHRSKQIEDEQSRLAFHTVAARSFVGMLLISLIQSTIFSLGYSSIAASLLLVIAFIALFLPLYRIEAIVGYVLGGAYFTGPMLPFVGVVLFVIVSVVAHFGIKPLIVRLKAPKVISE</sequence>
<feature type="transmembrane region" description="Helical" evidence="1">
    <location>
        <begin position="47"/>
        <end position="65"/>
    </location>
</feature>
<accession>A0A0C1MEF1</accession>
<name>A0A0C1MEF1_9GAMM</name>
<dbReference type="AlphaFoldDB" id="A0A0C1MEF1"/>
<keyword evidence="1" id="KW-1133">Transmembrane helix</keyword>
<gene>
    <name evidence="2" type="ORF">JF50_25450</name>
</gene>
<organism evidence="2 3">
    <name type="scientific">Pseudoalteromonas luteoviolacea</name>
    <dbReference type="NCBI Taxonomy" id="43657"/>
    <lineage>
        <taxon>Bacteria</taxon>
        <taxon>Pseudomonadati</taxon>
        <taxon>Pseudomonadota</taxon>
        <taxon>Gammaproteobacteria</taxon>
        <taxon>Alteromonadales</taxon>
        <taxon>Pseudoalteromonadaceae</taxon>
        <taxon>Pseudoalteromonas</taxon>
    </lineage>
</organism>
<dbReference type="Proteomes" id="UP000031327">
    <property type="component" value="Unassembled WGS sequence"/>
</dbReference>
<dbReference type="OrthoDB" id="9815205at2"/>
<keyword evidence="1" id="KW-0472">Membrane</keyword>
<proteinExistence type="predicted"/>
<comment type="caution">
    <text evidence="2">The sequence shown here is derived from an EMBL/GenBank/DDBJ whole genome shotgun (WGS) entry which is preliminary data.</text>
</comment>
<feature type="transmembrane region" description="Helical" evidence="1">
    <location>
        <begin position="140"/>
        <end position="167"/>
    </location>
</feature>
<evidence type="ECO:0000256" key="1">
    <source>
        <dbReference type="SAM" id="Phobius"/>
    </source>
</evidence>
<protein>
    <submittedName>
        <fullName evidence="2">Uncharacterized protein</fullName>
    </submittedName>
</protein>
<reference evidence="2 3" key="1">
    <citation type="submission" date="2014-12" db="EMBL/GenBank/DDBJ databases">
        <title>Draft Genome Sequence of Pseudoalteromonas luteoviolacea HI1.</title>
        <authorList>
            <person name="Asahina A.Y."/>
            <person name="Hadfield M.G."/>
        </authorList>
    </citation>
    <scope>NUCLEOTIDE SEQUENCE [LARGE SCALE GENOMIC DNA]</scope>
    <source>
        <strain evidence="2 3">HI1</strain>
    </source>
</reference>
<dbReference type="EMBL" id="JWIC01000010">
    <property type="protein sequence ID" value="KID55149.1"/>
    <property type="molecule type" value="Genomic_DNA"/>
</dbReference>
<keyword evidence="1" id="KW-0812">Transmembrane</keyword>
<evidence type="ECO:0000313" key="3">
    <source>
        <dbReference type="Proteomes" id="UP000031327"/>
    </source>
</evidence>